<comment type="caution">
    <text evidence="1">The sequence shown here is derived from an EMBL/GenBank/DDBJ whole genome shotgun (WGS) entry which is preliminary data.</text>
</comment>
<sequence length="79" mass="8873">CDGVRDAVTVPRPAAHGNELVVFYTGREVDETVLADGVRAVLPHSVLPRRYVHLEQFPLNPNRKVDRLALRKLAENMTI</sequence>
<evidence type="ECO:0000313" key="1">
    <source>
        <dbReference type="EMBL" id="MFE5986006.1"/>
    </source>
</evidence>
<accession>A0ABW6J7W4</accession>
<dbReference type="SUPFAM" id="SSF56801">
    <property type="entry name" value="Acetyl-CoA synthetase-like"/>
    <property type="match status" value="1"/>
</dbReference>
<proteinExistence type="predicted"/>
<dbReference type="Proteomes" id="UP001600424">
    <property type="component" value="Unassembled WGS sequence"/>
</dbReference>
<feature type="non-terminal residue" evidence="1">
    <location>
        <position position="1"/>
    </location>
</feature>
<protein>
    <submittedName>
        <fullName evidence="1">AMP-dependent synthetase</fullName>
    </submittedName>
</protein>
<gene>
    <name evidence="1" type="ORF">ACFQ63_40915</name>
</gene>
<organism evidence="1 2">
    <name type="scientific">Streptomyces wedmorensis</name>
    <dbReference type="NCBI Taxonomy" id="43759"/>
    <lineage>
        <taxon>Bacteria</taxon>
        <taxon>Bacillati</taxon>
        <taxon>Actinomycetota</taxon>
        <taxon>Actinomycetes</taxon>
        <taxon>Kitasatosporales</taxon>
        <taxon>Streptomycetaceae</taxon>
        <taxon>Streptomyces</taxon>
    </lineage>
</organism>
<name>A0ABW6J7W4_STRWE</name>
<evidence type="ECO:0000313" key="2">
    <source>
        <dbReference type="Proteomes" id="UP001600424"/>
    </source>
</evidence>
<dbReference type="Gene3D" id="3.30.300.30">
    <property type="match status" value="1"/>
</dbReference>
<reference evidence="1 2" key="1">
    <citation type="submission" date="2024-09" db="EMBL/GenBank/DDBJ databases">
        <title>The Natural Products Discovery Center: Release of the First 8490 Sequenced Strains for Exploring Actinobacteria Biosynthetic Diversity.</title>
        <authorList>
            <person name="Kalkreuter E."/>
            <person name="Kautsar S.A."/>
            <person name="Yang D."/>
            <person name="Bader C.D."/>
            <person name="Teijaro C.N."/>
            <person name="Fluegel L."/>
            <person name="Davis C.M."/>
            <person name="Simpson J.R."/>
            <person name="Lauterbach L."/>
            <person name="Steele A.D."/>
            <person name="Gui C."/>
            <person name="Meng S."/>
            <person name="Li G."/>
            <person name="Viehrig K."/>
            <person name="Ye F."/>
            <person name="Su P."/>
            <person name="Kiefer A.F."/>
            <person name="Nichols A."/>
            <person name="Cepeda A.J."/>
            <person name="Yan W."/>
            <person name="Fan B."/>
            <person name="Jiang Y."/>
            <person name="Adhikari A."/>
            <person name="Zheng C.-J."/>
            <person name="Schuster L."/>
            <person name="Cowan T.M."/>
            <person name="Smanski M.J."/>
            <person name="Chevrette M.G."/>
            <person name="De Carvalho L.P.S."/>
            <person name="Shen B."/>
        </authorList>
    </citation>
    <scope>NUCLEOTIDE SEQUENCE [LARGE SCALE GENOMIC DNA]</scope>
    <source>
        <strain evidence="1 2">NPDC056472</strain>
    </source>
</reference>
<dbReference type="EMBL" id="JBHTRV010000087">
    <property type="protein sequence ID" value="MFE5986006.1"/>
    <property type="molecule type" value="Genomic_DNA"/>
</dbReference>
<keyword evidence="2" id="KW-1185">Reference proteome</keyword>
<dbReference type="InterPro" id="IPR045851">
    <property type="entry name" value="AMP-bd_C_sf"/>
</dbReference>